<evidence type="ECO:0000313" key="5">
    <source>
        <dbReference type="Proteomes" id="UP000440773"/>
    </source>
</evidence>
<dbReference type="Proteomes" id="UP000440773">
    <property type="component" value="Unassembled WGS sequence"/>
</dbReference>
<dbReference type="PROSITE" id="PS51257">
    <property type="entry name" value="PROKAR_LIPOPROTEIN"/>
    <property type="match status" value="1"/>
</dbReference>
<proteinExistence type="predicted"/>
<dbReference type="RefSeq" id="WP_117985218.1">
    <property type="nucleotide sequence ID" value="NZ_JAQCOO010000001.1"/>
</dbReference>
<feature type="region of interest" description="Disordered" evidence="1">
    <location>
        <begin position="449"/>
        <end position="472"/>
    </location>
</feature>
<name>A0A414KY97_BACSE</name>
<comment type="caution">
    <text evidence="4">The sequence shown here is derived from an EMBL/GenBank/DDBJ whole genome shotgun (WGS) entry which is preliminary data.</text>
</comment>
<feature type="signal peptide" evidence="2">
    <location>
        <begin position="1"/>
        <end position="18"/>
    </location>
</feature>
<feature type="chain" id="PRO_5030091769" description="DUF5689 domain-containing protein" evidence="2">
    <location>
        <begin position="19"/>
        <end position="472"/>
    </location>
</feature>
<accession>A0A414KY97</accession>
<evidence type="ECO:0000259" key="3">
    <source>
        <dbReference type="Pfam" id="PF18942"/>
    </source>
</evidence>
<evidence type="ECO:0000256" key="1">
    <source>
        <dbReference type="SAM" id="MobiDB-lite"/>
    </source>
</evidence>
<dbReference type="EMBL" id="WCLP01000008">
    <property type="protein sequence ID" value="KAB5283029.1"/>
    <property type="molecule type" value="Genomic_DNA"/>
</dbReference>
<dbReference type="Pfam" id="PF18942">
    <property type="entry name" value="DUF5689"/>
    <property type="match status" value="1"/>
</dbReference>
<keyword evidence="2" id="KW-0732">Signal</keyword>
<gene>
    <name evidence="4" type="ORF">F9962_04490</name>
</gene>
<dbReference type="AlphaFoldDB" id="A0A414KY97"/>
<dbReference type="InterPro" id="IPR043744">
    <property type="entry name" value="DUF5689"/>
</dbReference>
<evidence type="ECO:0000313" key="4">
    <source>
        <dbReference type="EMBL" id="KAB5283029.1"/>
    </source>
</evidence>
<sequence length="472" mass="51574">MKLFNRISLLLISSLVFAACERDYDAPPLNEPKYDGPAANTTIEELRAMGATVGEDAPYTIGEEKVMKAVITANDESGNIFKKIYLQDETGAIEMEVDQNSVYNYYPVGQTVYIDLKGLSLSMYGDELQLGHPDGYLYRTPWEEFQAHVKKDSWANPENVTPLVIDDISKVNADVNGYKFKLVKFTGVTFQNGGKGTFAPEDDYGEENIEDSHGNVIMIRTSSYANFAANQLPKGKGSVTGILGRFKGGWQLTVRSADDVADFTETPGGDETPEQPEGETTLFSESFGAPKKNGNYWPYLKDYTDFDNAKEMFEDVPSGKLSVREVNKMANVWFLTGWDVALKIKDIKNKGVSVATLTYKVGANVSVYENEGNNIVKTQDLNTLKVKCNGNELTIPSKVVSSSKQEGNVAFEVIVENVALSESNTLEFYTTAADNTYGLRLFSVKLSASGSGSQGGNTGNGGTVIEPTPTGN</sequence>
<evidence type="ECO:0000256" key="2">
    <source>
        <dbReference type="SAM" id="SignalP"/>
    </source>
</evidence>
<feature type="domain" description="DUF5689" evidence="3">
    <location>
        <begin position="39"/>
        <end position="260"/>
    </location>
</feature>
<reference evidence="4 5" key="1">
    <citation type="journal article" date="2019" name="Nat. Med.">
        <title>A library of human gut bacterial isolates paired with longitudinal multiomics data enables mechanistic microbiome research.</title>
        <authorList>
            <person name="Poyet M."/>
            <person name="Groussin M."/>
            <person name="Gibbons S.M."/>
            <person name="Avila-Pacheco J."/>
            <person name="Jiang X."/>
            <person name="Kearney S.M."/>
            <person name="Perrotta A.R."/>
            <person name="Berdy B."/>
            <person name="Zhao S."/>
            <person name="Lieberman T.D."/>
            <person name="Swanson P.K."/>
            <person name="Smith M."/>
            <person name="Roesemann S."/>
            <person name="Alexander J.E."/>
            <person name="Rich S.A."/>
            <person name="Livny J."/>
            <person name="Vlamakis H."/>
            <person name="Clish C."/>
            <person name="Bullock K."/>
            <person name="Deik A."/>
            <person name="Scott J."/>
            <person name="Pierce K.A."/>
            <person name="Xavier R.J."/>
            <person name="Alm E.J."/>
        </authorList>
    </citation>
    <scope>NUCLEOTIDE SEQUENCE [LARGE SCALE GENOMIC DNA]</scope>
    <source>
        <strain evidence="4 5">BIOML-A17</strain>
    </source>
</reference>
<protein>
    <recommendedName>
        <fullName evidence="3">DUF5689 domain-containing protein</fullName>
    </recommendedName>
</protein>
<organism evidence="4 5">
    <name type="scientific">Bacteroides stercoris</name>
    <dbReference type="NCBI Taxonomy" id="46506"/>
    <lineage>
        <taxon>Bacteria</taxon>
        <taxon>Pseudomonadati</taxon>
        <taxon>Bacteroidota</taxon>
        <taxon>Bacteroidia</taxon>
        <taxon>Bacteroidales</taxon>
        <taxon>Bacteroidaceae</taxon>
        <taxon>Bacteroides</taxon>
    </lineage>
</organism>
<feature type="compositionally biased region" description="Gly residues" evidence="1">
    <location>
        <begin position="452"/>
        <end position="462"/>
    </location>
</feature>